<dbReference type="Gene3D" id="3.40.30.10">
    <property type="entry name" value="Glutaredoxin"/>
    <property type="match status" value="1"/>
</dbReference>
<feature type="domain" description="DSBA-like thioredoxin" evidence="1">
    <location>
        <begin position="7"/>
        <end position="184"/>
    </location>
</feature>
<dbReference type="Pfam" id="PF01323">
    <property type="entry name" value="DSBA"/>
    <property type="match status" value="1"/>
</dbReference>
<evidence type="ECO:0000313" key="2">
    <source>
        <dbReference type="EMBL" id="ASD64096.1"/>
    </source>
</evidence>
<sequence>MRHKAILYSDFNCPFCYALEERLVAQHLAGFIQWRGVQHAPELPVPMQMANLGFSQSIEREVVTVKELMPEIDIAFPIGKPNTLKAIQYSIAASRQDPLLGMVFRHTLAREFWVNGEDISDESVIRSVAHQFQFDSVRVDSAAASEADRWQREWQHLGTGSVPTLVRDDGEVLLGLQPVEVLKTFFGE</sequence>
<dbReference type="InterPro" id="IPR001853">
    <property type="entry name" value="DSBA-like_thioredoxin_dom"/>
</dbReference>
<reference evidence="2 3" key="1">
    <citation type="submission" date="2017-04" db="EMBL/GenBank/DDBJ databases">
        <title>Whole genome sequence of Bdellovibrio bacteriovorus strain SSB218315.</title>
        <authorList>
            <person name="Oyedara O."/>
            <person name="Rodriguez-Perez M.A."/>
        </authorList>
    </citation>
    <scope>NUCLEOTIDE SEQUENCE [LARGE SCALE GENOMIC DNA]</scope>
    <source>
        <strain evidence="2 3">SSB218315</strain>
    </source>
</reference>
<dbReference type="AlphaFoldDB" id="A0A1Z3N9H2"/>
<dbReference type="InterPro" id="IPR036249">
    <property type="entry name" value="Thioredoxin-like_sf"/>
</dbReference>
<protein>
    <recommendedName>
        <fullName evidence="1">DSBA-like thioredoxin domain-containing protein</fullName>
    </recommendedName>
</protein>
<evidence type="ECO:0000313" key="3">
    <source>
        <dbReference type="Proteomes" id="UP000197003"/>
    </source>
</evidence>
<proteinExistence type="predicted"/>
<gene>
    <name evidence="2" type="ORF">B9G79_11230</name>
</gene>
<accession>A0A1Z3N9H2</accession>
<dbReference type="GO" id="GO:0016491">
    <property type="term" value="F:oxidoreductase activity"/>
    <property type="evidence" value="ECO:0007669"/>
    <property type="project" value="InterPro"/>
</dbReference>
<dbReference type="OrthoDB" id="9799122at2"/>
<dbReference type="EMBL" id="CP020946">
    <property type="protein sequence ID" value="ASD64096.1"/>
    <property type="molecule type" value="Genomic_DNA"/>
</dbReference>
<dbReference type="RefSeq" id="WP_088565581.1">
    <property type="nucleotide sequence ID" value="NZ_CP020946.1"/>
</dbReference>
<dbReference type="SUPFAM" id="SSF52833">
    <property type="entry name" value="Thioredoxin-like"/>
    <property type="match status" value="1"/>
</dbReference>
<organism evidence="2 3">
    <name type="scientific">Bdellovibrio bacteriovorus</name>
    <dbReference type="NCBI Taxonomy" id="959"/>
    <lineage>
        <taxon>Bacteria</taxon>
        <taxon>Pseudomonadati</taxon>
        <taxon>Bdellovibrionota</taxon>
        <taxon>Bdellovibrionia</taxon>
        <taxon>Bdellovibrionales</taxon>
        <taxon>Pseudobdellovibrionaceae</taxon>
        <taxon>Bdellovibrio</taxon>
    </lineage>
</organism>
<name>A0A1Z3N9H2_BDEBC</name>
<dbReference type="Proteomes" id="UP000197003">
    <property type="component" value="Chromosome"/>
</dbReference>
<evidence type="ECO:0000259" key="1">
    <source>
        <dbReference type="Pfam" id="PF01323"/>
    </source>
</evidence>